<keyword evidence="2" id="KW-1185">Reference proteome</keyword>
<name>A0A9D3X595_9SAUR</name>
<proteinExistence type="predicted"/>
<evidence type="ECO:0000313" key="2">
    <source>
        <dbReference type="Proteomes" id="UP000827986"/>
    </source>
</evidence>
<comment type="caution">
    <text evidence="1">The sequence shown here is derived from an EMBL/GenBank/DDBJ whole genome shotgun (WGS) entry which is preliminary data.</text>
</comment>
<accession>A0A9D3X595</accession>
<protein>
    <submittedName>
        <fullName evidence="1">Uncharacterized protein</fullName>
    </submittedName>
</protein>
<evidence type="ECO:0000313" key="1">
    <source>
        <dbReference type="EMBL" id="KAH1172790.1"/>
    </source>
</evidence>
<gene>
    <name evidence="1" type="ORF">KIL84_016629</name>
</gene>
<organism evidence="1 2">
    <name type="scientific">Mauremys mutica</name>
    <name type="common">yellowpond turtle</name>
    <dbReference type="NCBI Taxonomy" id="74926"/>
    <lineage>
        <taxon>Eukaryota</taxon>
        <taxon>Metazoa</taxon>
        <taxon>Chordata</taxon>
        <taxon>Craniata</taxon>
        <taxon>Vertebrata</taxon>
        <taxon>Euteleostomi</taxon>
        <taxon>Archelosauria</taxon>
        <taxon>Testudinata</taxon>
        <taxon>Testudines</taxon>
        <taxon>Cryptodira</taxon>
        <taxon>Durocryptodira</taxon>
        <taxon>Testudinoidea</taxon>
        <taxon>Geoemydidae</taxon>
        <taxon>Geoemydinae</taxon>
        <taxon>Mauremys</taxon>
    </lineage>
</organism>
<dbReference type="AlphaFoldDB" id="A0A9D3X595"/>
<sequence length="100" mass="10622">MSPYTAVALKSMLLSAAQHLSITSHSPPITHPQPLIHCPQDLPGHLAVPTRPIILSQARADPCCPASLTPHSHIPTLLRFGTIAPSLIMEGGQAQLQRVA</sequence>
<dbReference type="EMBL" id="JAHDVG010000482">
    <property type="protein sequence ID" value="KAH1172790.1"/>
    <property type="molecule type" value="Genomic_DNA"/>
</dbReference>
<reference evidence="1" key="1">
    <citation type="submission" date="2021-09" db="EMBL/GenBank/DDBJ databases">
        <title>The genome of Mauremys mutica provides insights into the evolution of semi-aquatic lifestyle.</title>
        <authorList>
            <person name="Gong S."/>
            <person name="Gao Y."/>
        </authorList>
    </citation>
    <scope>NUCLEOTIDE SEQUENCE</scope>
    <source>
        <strain evidence="1">MM-2020</strain>
        <tissue evidence="1">Muscle</tissue>
    </source>
</reference>
<dbReference type="Proteomes" id="UP000827986">
    <property type="component" value="Unassembled WGS sequence"/>
</dbReference>